<comment type="function">
    <text evidence="11">Acts as component of the MCM2-7 complex (MCM complex) which is the replicative helicase essential for 'once per cell cycle' DNA replication initiation and elongation in eukaryotic cells. The active ATPase sites in the MCM2-7 ring are formed through the interaction surfaces of two neighboring subunits such that a critical structure of a conserved arginine finger motif is provided in trans relative to the ATP-binding site of the Walker A box of the adjacent subunit. The six ATPase active sites, however, are likely to contribute differentially to the complex helicase activity.</text>
</comment>
<dbReference type="InterPro" id="IPR036388">
    <property type="entry name" value="WH-like_DNA-bd_sf"/>
</dbReference>
<evidence type="ECO:0000313" key="15">
    <source>
        <dbReference type="Proteomes" id="UP001159405"/>
    </source>
</evidence>
<comment type="similarity">
    <text evidence="2 10">Belongs to the MCM family.</text>
</comment>
<dbReference type="SMART" id="SM00350">
    <property type="entry name" value="MCM"/>
    <property type="match status" value="1"/>
</dbReference>
<feature type="compositionally biased region" description="Polar residues" evidence="12">
    <location>
        <begin position="142"/>
        <end position="159"/>
    </location>
</feature>
<keyword evidence="8 10" id="KW-0238">DNA-binding</keyword>
<dbReference type="Gene3D" id="3.40.50.300">
    <property type="entry name" value="P-loop containing nucleotide triphosphate hydrolases"/>
    <property type="match status" value="1"/>
</dbReference>
<dbReference type="PANTHER" id="PTHR11630">
    <property type="entry name" value="DNA REPLICATION LICENSING FACTOR MCM FAMILY MEMBER"/>
    <property type="match status" value="1"/>
</dbReference>
<reference evidence="14 15" key="1">
    <citation type="submission" date="2022-05" db="EMBL/GenBank/DDBJ databases">
        <authorList>
            <consortium name="Genoscope - CEA"/>
            <person name="William W."/>
        </authorList>
    </citation>
    <scope>NUCLEOTIDE SEQUENCE [LARGE SCALE GENOMIC DNA]</scope>
</reference>
<organism evidence="14 15">
    <name type="scientific">Porites lobata</name>
    <dbReference type="NCBI Taxonomy" id="104759"/>
    <lineage>
        <taxon>Eukaryota</taxon>
        <taxon>Metazoa</taxon>
        <taxon>Cnidaria</taxon>
        <taxon>Anthozoa</taxon>
        <taxon>Hexacorallia</taxon>
        <taxon>Scleractinia</taxon>
        <taxon>Fungiina</taxon>
        <taxon>Poritidae</taxon>
        <taxon>Porites</taxon>
    </lineage>
</organism>
<keyword evidence="7 10" id="KW-0067">ATP-binding</keyword>
<dbReference type="Gene3D" id="2.20.28.10">
    <property type="match status" value="1"/>
</dbReference>
<gene>
    <name evidence="14" type="ORF">PLOB_00011521</name>
</gene>
<keyword evidence="15" id="KW-1185">Reference proteome</keyword>
<evidence type="ECO:0000256" key="10">
    <source>
        <dbReference type="RuleBase" id="RU004070"/>
    </source>
</evidence>
<evidence type="ECO:0000256" key="11">
    <source>
        <dbReference type="RuleBase" id="RU368062"/>
    </source>
</evidence>
<dbReference type="InterPro" id="IPR041562">
    <property type="entry name" value="MCM_lid"/>
</dbReference>
<comment type="caution">
    <text evidence="14">The sequence shown here is derived from an EMBL/GenBank/DDBJ whole genome shotgun (WGS) entry which is preliminary data.</text>
</comment>
<dbReference type="Pfam" id="PF17855">
    <property type="entry name" value="MCM_lid"/>
    <property type="match status" value="1"/>
</dbReference>
<evidence type="ECO:0000256" key="5">
    <source>
        <dbReference type="ARBA" id="ARBA00022801"/>
    </source>
</evidence>
<dbReference type="InterPro" id="IPR027925">
    <property type="entry name" value="MCM_N"/>
</dbReference>
<dbReference type="InterPro" id="IPR018525">
    <property type="entry name" value="MCM_CS"/>
</dbReference>
<feature type="compositionally biased region" description="Polar residues" evidence="12">
    <location>
        <begin position="97"/>
        <end position="112"/>
    </location>
</feature>
<sequence length="890" mass="100026">MSAPSTPRGRKRSRASPPPSDASNASTRSTRSSRRGSRATSPTAPPVASPPSQRRCVEEPSSPLPLAPTSPSEGQHDQDRSQFSSPQTRGGLETSEIDLSSPLNYATPSSRAAGTPRGSIAGTPIRHRSDIRSDRRMRQVNLGDNQPASDTTDQPTGPTSDAAAAAPALVIWGTDVVVSETKEKFRKFICEFVDEEAEDMGEGFDPLLPVYMQRLDEIHVLETPFLNIDCGHLKTFDADLYRQLVCYPQEVIPTFDMAVNEVFFEKYPGAQLQHQIQVRTFNVDKTKNMRSLNPEGKFVFSFYRNIDTLITISGMVIRTSQVIPEMREAFFQCYVCHASVTVEIDRGRISEPALCRNCNTNHSMVLIHNRSQYTDKQITKLQESPDDMPPGQTPHTIMLFSHNDLVDAVQPGDRVTVTGIYRATPMRVNPRQRNVKAVYKTYIDVIHFKKTDKKRLYSKDPDGVVTFTQERVEQLQQLAKQPDIYERLAKALAPSIYENEDIKKGILCQLFGGANKDFSDTGRGKFRSEINILLCGDPGTSKSQLLQYVHNLVPRGQYTSGKGSSAVGLTAYVTRDPETRQLVLQTGALVLSDNGICCIDEFDKMNDSTRAVLHEVMEQQTLSIAKAGIICQLNARTSILAAANPVKSQWDPKMTTVENIQLPHTLLSRFDLIFLMLDPQDEFYDRRLATHLVSLYHQTQEEEEEEFLDMNILKDYIAYARSYVNPKLSEEAAQYLIQAYVEMRQVGSSRGAVTAYPRQLESLIRLAEAHARMRLSSKVENVDVEEARRLHREALKQSATDPKTGLIDINILTTGLSVSDRKRRHEIAKALKELLLSKGKTPSVKYQQTYEELREGSDLPISREQFEDALKILRDEDFLIVTGRTSIRLM</sequence>
<keyword evidence="4 10" id="KW-0547">Nucleotide-binding</keyword>
<comment type="catalytic activity">
    <reaction evidence="11">
        <text>ATP + H2O = ADP + phosphate + H(+)</text>
        <dbReference type="Rhea" id="RHEA:13065"/>
        <dbReference type="ChEBI" id="CHEBI:15377"/>
        <dbReference type="ChEBI" id="CHEBI:15378"/>
        <dbReference type="ChEBI" id="CHEBI:30616"/>
        <dbReference type="ChEBI" id="CHEBI:43474"/>
        <dbReference type="ChEBI" id="CHEBI:456216"/>
        <dbReference type="EC" id="3.6.4.12"/>
    </reaction>
</comment>
<feature type="region of interest" description="Disordered" evidence="12">
    <location>
        <begin position="1"/>
        <end position="162"/>
    </location>
</feature>
<comment type="subunit">
    <text evidence="11">Component of the MCM2-7 complex.</text>
</comment>
<feature type="compositionally biased region" description="Low complexity" evidence="12">
    <location>
        <begin position="21"/>
        <end position="30"/>
    </location>
</feature>
<dbReference type="Pfam" id="PF17207">
    <property type="entry name" value="MCM_OB"/>
    <property type="match status" value="1"/>
</dbReference>
<dbReference type="Gene3D" id="2.40.50.140">
    <property type="entry name" value="Nucleic acid-binding proteins"/>
    <property type="match status" value="1"/>
</dbReference>
<name>A0ABN8QZA6_9CNID</name>
<dbReference type="SUPFAM" id="SSF52540">
    <property type="entry name" value="P-loop containing nucleoside triphosphate hydrolases"/>
    <property type="match status" value="1"/>
</dbReference>
<comment type="subcellular location">
    <subcellularLocation>
        <location evidence="1">Nucleus</location>
    </subcellularLocation>
</comment>
<dbReference type="SUPFAM" id="SSF50249">
    <property type="entry name" value="Nucleic acid-binding proteins"/>
    <property type="match status" value="1"/>
</dbReference>
<evidence type="ECO:0000256" key="6">
    <source>
        <dbReference type="ARBA" id="ARBA00022806"/>
    </source>
</evidence>
<dbReference type="PROSITE" id="PS50051">
    <property type="entry name" value="MCM_2"/>
    <property type="match status" value="1"/>
</dbReference>
<dbReference type="EC" id="3.6.4.12" evidence="11"/>
<dbReference type="InterPro" id="IPR001208">
    <property type="entry name" value="MCM_dom"/>
</dbReference>
<keyword evidence="6 11" id="KW-0347">Helicase</keyword>
<dbReference type="Gene3D" id="1.10.10.10">
    <property type="entry name" value="Winged helix-like DNA-binding domain superfamily/Winged helix DNA-binding domain"/>
    <property type="match status" value="1"/>
</dbReference>
<dbReference type="Gene3D" id="3.30.1640.10">
    <property type="entry name" value="mini-chromosome maintenance (MCM) complex, chain A, domain 1"/>
    <property type="match status" value="1"/>
</dbReference>
<dbReference type="SMART" id="SM00382">
    <property type="entry name" value="AAA"/>
    <property type="match status" value="1"/>
</dbReference>
<dbReference type="PRINTS" id="PR01657">
    <property type="entry name" value="MCMFAMILY"/>
</dbReference>
<evidence type="ECO:0000256" key="3">
    <source>
        <dbReference type="ARBA" id="ARBA00022705"/>
    </source>
</evidence>
<dbReference type="Pfam" id="PF14551">
    <property type="entry name" value="MCM_N"/>
    <property type="match status" value="1"/>
</dbReference>
<dbReference type="Proteomes" id="UP001159405">
    <property type="component" value="Unassembled WGS sequence"/>
</dbReference>
<dbReference type="InterPro" id="IPR031327">
    <property type="entry name" value="MCM"/>
</dbReference>
<dbReference type="CDD" id="cd17755">
    <property type="entry name" value="MCM4"/>
    <property type="match status" value="1"/>
</dbReference>
<dbReference type="InterPro" id="IPR033762">
    <property type="entry name" value="MCM_OB"/>
</dbReference>
<keyword evidence="3 11" id="KW-0235">DNA replication</keyword>
<dbReference type="PROSITE" id="PS00847">
    <property type="entry name" value="MCM_1"/>
    <property type="match status" value="1"/>
</dbReference>
<evidence type="ECO:0000313" key="14">
    <source>
        <dbReference type="EMBL" id="CAH3171022.1"/>
    </source>
</evidence>
<keyword evidence="5 11" id="KW-0378">Hydrolase</keyword>
<feature type="compositionally biased region" description="Basic and acidic residues" evidence="12">
    <location>
        <begin position="127"/>
        <end position="137"/>
    </location>
</feature>
<dbReference type="Pfam" id="PF00493">
    <property type="entry name" value="MCM"/>
    <property type="match status" value="1"/>
</dbReference>
<evidence type="ECO:0000256" key="4">
    <source>
        <dbReference type="ARBA" id="ARBA00022741"/>
    </source>
</evidence>
<evidence type="ECO:0000256" key="2">
    <source>
        <dbReference type="ARBA" id="ARBA00008010"/>
    </source>
</evidence>
<dbReference type="InterPro" id="IPR003593">
    <property type="entry name" value="AAA+_ATPase"/>
</dbReference>
<accession>A0ABN8QZA6</accession>
<evidence type="ECO:0000256" key="9">
    <source>
        <dbReference type="ARBA" id="ARBA00023242"/>
    </source>
</evidence>
<evidence type="ECO:0000256" key="12">
    <source>
        <dbReference type="SAM" id="MobiDB-lite"/>
    </source>
</evidence>
<evidence type="ECO:0000256" key="1">
    <source>
        <dbReference type="ARBA" id="ARBA00004123"/>
    </source>
</evidence>
<dbReference type="EMBL" id="CALNXK010000160">
    <property type="protein sequence ID" value="CAH3171022.1"/>
    <property type="molecule type" value="Genomic_DNA"/>
</dbReference>
<dbReference type="InterPro" id="IPR012340">
    <property type="entry name" value="NA-bd_OB-fold"/>
</dbReference>
<dbReference type="PANTHER" id="PTHR11630:SF66">
    <property type="entry name" value="DNA REPLICATION LICENSING FACTOR MCM4"/>
    <property type="match status" value="1"/>
</dbReference>
<evidence type="ECO:0000259" key="13">
    <source>
        <dbReference type="PROSITE" id="PS50051"/>
    </source>
</evidence>
<keyword evidence="9 11" id="KW-0539">Nucleus</keyword>
<evidence type="ECO:0000256" key="8">
    <source>
        <dbReference type="ARBA" id="ARBA00023125"/>
    </source>
</evidence>
<dbReference type="PRINTS" id="PR01660">
    <property type="entry name" value="MCMPROTEIN4"/>
</dbReference>
<proteinExistence type="inferred from homology"/>
<feature type="domain" description="MCM C-terminal AAA(+) ATPase" evidence="13">
    <location>
        <begin position="484"/>
        <end position="692"/>
    </location>
</feature>
<dbReference type="InterPro" id="IPR027417">
    <property type="entry name" value="P-loop_NTPase"/>
</dbReference>
<dbReference type="InterPro" id="IPR008047">
    <property type="entry name" value="MCM_4"/>
</dbReference>
<evidence type="ECO:0000256" key="7">
    <source>
        <dbReference type="ARBA" id="ARBA00022840"/>
    </source>
</evidence>
<protein>
    <recommendedName>
        <fullName evidence="11">DNA replication licensing factor MCM4</fullName>
        <ecNumber evidence="11">3.6.4.12</ecNumber>
    </recommendedName>
</protein>
<dbReference type="Pfam" id="PF21128">
    <property type="entry name" value="WHD_MCM4"/>
    <property type="match status" value="1"/>
</dbReference>